<accession>A0A1F4XKP6</accession>
<organism evidence="2 3">
    <name type="scientific">Candidatus Abawacabacteria bacterium RIFCSPHIGHO2_01_FULL_46_8</name>
    <dbReference type="NCBI Taxonomy" id="1817815"/>
    <lineage>
        <taxon>Bacteria</taxon>
        <taxon>Candidatus Abawacaibacteriota</taxon>
    </lineage>
</organism>
<reference evidence="2 3" key="1">
    <citation type="journal article" date="2016" name="Nat. Commun.">
        <title>Thousands of microbial genomes shed light on interconnected biogeochemical processes in an aquifer system.</title>
        <authorList>
            <person name="Anantharaman K."/>
            <person name="Brown C.T."/>
            <person name="Hug L.A."/>
            <person name="Sharon I."/>
            <person name="Castelle C.J."/>
            <person name="Probst A.J."/>
            <person name="Thomas B.C."/>
            <person name="Singh A."/>
            <person name="Wilkins M.J."/>
            <person name="Karaoz U."/>
            <person name="Brodie E.L."/>
            <person name="Williams K.H."/>
            <person name="Hubbard S.S."/>
            <person name="Banfield J.F."/>
        </authorList>
    </citation>
    <scope>NUCLEOTIDE SEQUENCE [LARGE SCALE GENOMIC DNA]</scope>
</reference>
<dbReference type="AlphaFoldDB" id="A0A1F4XKP6"/>
<gene>
    <name evidence="2" type="ORF">A2788_00100</name>
</gene>
<protein>
    <recommendedName>
        <fullName evidence="1">PIN domain-containing protein</fullName>
    </recommendedName>
</protein>
<evidence type="ECO:0000313" key="2">
    <source>
        <dbReference type="EMBL" id="OGC82257.1"/>
    </source>
</evidence>
<dbReference type="InterPro" id="IPR002716">
    <property type="entry name" value="PIN_dom"/>
</dbReference>
<evidence type="ECO:0000313" key="3">
    <source>
        <dbReference type="Proteomes" id="UP000177521"/>
    </source>
</evidence>
<name>A0A1F4XKP6_9BACT</name>
<proteinExistence type="predicted"/>
<dbReference type="EMBL" id="MEWS01000020">
    <property type="protein sequence ID" value="OGC82257.1"/>
    <property type="molecule type" value="Genomic_DNA"/>
</dbReference>
<dbReference type="Gene3D" id="3.40.50.1010">
    <property type="entry name" value="5'-nuclease"/>
    <property type="match status" value="1"/>
</dbReference>
<evidence type="ECO:0000259" key="1">
    <source>
        <dbReference type="Pfam" id="PF13638"/>
    </source>
</evidence>
<dbReference type="Pfam" id="PF13638">
    <property type="entry name" value="PIN_4"/>
    <property type="match status" value="1"/>
</dbReference>
<comment type="caution">
    <text evidence="2">The sequence shown here is derived from an EMBL/GenBank/DDBJ whole genome shotgun (WGS) entry which is preliminary data.</text>
</comment>
<sequence>MTTNQKKEDNLRQFLLTLKEKEPRIFVPDTNVAIIRHAVYSLMPYNAVVIPFEVLWELNKLKIGGISRQEDDTAKDLIRFLNSLGSGVAEGVVFNNPLSGEPSYVSGAIWTDDIYQGLKPQIAARLRAMQSLDPVRFPVDYRIIAIAARLKSQYGDLAPVRLISDDSLMRQIAVQLGLEIEIQEYLSVLNKQEAAELDQLNRGVREERKQARGKPARVYVPPFIIKALVKRGFSLIDEELLNILGLGELELGQRFLVINWRSQDNTYPAVFDRTENKLAGSSYLCFHRVDPGRDSGRLPSR</sequence>
<feature type="domain" description="PIN" evidence="1">
    <location>
        <begin position="26"/>
        <end position="180"/>
    </location>
</feature>
<dbReference type="Proteomes" id="UP000177521">
    <property type="component" value="Unassembled WGS sequence"/>
</dbReference>